<dbReference type="InterPro" id="IPR025161">
    <property type="entry name" value="IS402-like_dom"/>
</dbReference>
<proteinExistence type="predicted"/>
<gene>
    <name evidence="2" type="ORF">NCTC10529_01117</name>
</gene>
<evidence type="ECO:0000259" key="1">
    <source>
        <dbReference type="Pfam" id="PF13340"/>
    </source>
</evidence>
<evidence type="ECO:0000313" key="2">
    <source>
        <dbReference type="EMBL" id="SQH24922.1"/>
    </source>
</evidence>
<organism evidence="2 3">
    <name type="scientific">Kingella kingae</name>
    <dbReference type="NCBI Taxonomy" id="504"/>
    <lineage>
        <taxon>Bacteria</taxon>
        <taxon>Pseudomonadati</taxon>
        <taxon>Pseudomonadota</taxon>
        <taxon>Betaproteobacteria</taxon>
        <taxon>Neisseriales</taxon>
        <taxon>Neisseriaceae</taxon>
        <taxon>Kingella</taxon>
    </lineage>
</organism>
<dbReference type="EMBL" id="LS483426">
    <property type="protein sequence ID" value="SQH24922.1"/>
    <property type="molecule type" value="Genomic_DNA"/>
</dbReference>
<dbReference type="Proteomes" id="UP000248598">
    <property type="component" value="Chromosome 1"/>
</dbReference>
<reference evidence="2 3" key="1">
    <citation type="submission" date="2018-06" db="EMBL/GenBank/DDBJ databases">
        <authorList>
            <consortium name="Pathogen Informatics"/>
            <person name="Doyle S."/>
        </authorList>
    </citation>
    <scope>NUCLEOTIDE SEQUENCE [LARGE SCALE GENOMIC DNA]</scope>
    <source>
        <strain evidence="2 3">NCTC10529</strain>
    </source>
</reference>
<evidence type="ECO:0000313" key="3">
    <source>
        <dbReference type="Proteomes" id="UP000248598"/>
    </source>
</evidence>
<sequence>MTRKSYPTDLTDAQWQAIEPHFNQLRHYKWDKRQLVNAVLYITKTGCQWRMLPNDFPPYSTVWSFYRRANQSGLWDRILLALVQKNVGGVLKSVL</sequence>
<dbReference type="PANTHER" id="PTHR30007:SF0">
    <property type="entry name" value="TRANSPOSASE"/>
    <property type="match status" value="1"/>
</dbReference>
<dbReference type="AlphaFoldDB" id="A0AAX2J511"/>
<protein>
    <submittedName>
        <fullName evidence="2">Transposase and inactivated derivatives</fullName>
    </submittedName>
</protein>
<accession>A0AAX2J511</accession>
<dbReference type="RefSeq" id="WP_111694430.1">
    <property type="nucleotide sequence ID" value="NZ_CP091518.1"/>
</dbReference>
<name>A0AAX2J511_KINKI</name>
<dbReference type="PANTHER" id="PTHR30007">
    <property type="entry name" value="PHP DOMAIN PROTEIN"/>
    <property type="match status" value="1"/>
</dbReference>
<feature type="domain" description="Insertion element IS402-like" evidence="1">
    <location>
        <begin position="10"/>
        <end position="78"/>
    </location>
</feature>
<dbReference type="GeneID" id="93263459"/>
<dbReference type="Pfam" id="PF13340">
    <property type="entry name" value="DUF4096"/>
    <property type="match status" value="1"/>
</dbReference>